<protein>
    <submittedName>
        <fullName evidence="1">Uncharacterized protein</fullName>
    </submittedName>
</protein>
<proteinExistence type="predicted"/>
<evidence type="ECO:0000313" key="2">
    <source>
        <dbReference type="Proteomes" id="UP001270362"/>
    </source>
</evidence>
<name>A0AAE0X0A5_9PEZI</name>
<reference evidence="1" key="1">
    <citation type="journal article" date="2023" name="Mol. Phylogenet. Evol.">
        <title>Genome-scale phylogeny and comparative genomics of the fungal order Sordariales.</title>
        <authorList>
            <person name="Hensen N."/>
            <person name="Bonometti L."/>
            <person name="Westerberg I."/>
            <person name="Brannstrom I.O."/>
            <person name="Guillou S."/>
            <person name="Cros-Aarteil S."/>
            <person name="Calhoun S."/>
            <person name="Haridas S."/>
            <person name="Kuo A."/>
            <person name="Mondo S."/>
            <person name="Pangilinan J."/>
            <person name="Riley R."/>
            <person name="LaButti K."/>
            <person name="Andreopoulos B."/>
            <person name="Lipzen A."/>
            <person name="Chen C."/>
            <person name="Yan M."/>
            <person name="Daum C."/>
            <person name="Ng V."/>
            <person name="Clum A."/>
            <person name="Steindorff A."/>
            <person name="Ohm R.A."/>
            <person name="Martin F."/>
            <person name="Silar P."/>
            <person name="Natvig D.O."/>
            <person name="Lalanne C."/>
            <person name="Gautier V."/>
            <person name="Ament-Velasquez S.L."/>
            <person name="Kruys A."/>
            <person name="Hutchinson M.I."/>
            <person name="Powell A.J."/>
            <person name="Barry K."/>
            <person name="Miller A.N."/>
            <person name="Grigoriev I.V."/>
            <person name="Debuchy R."/>
            <person name="Gladieux P."/>
            <person name="Hiltunen Thoren M."/>
            <person name="Johannesson H."/>
        </authorList>
    </citation>
    <scope>NUCLEOTIDE SEQUENCE</scope>
    <source>
        <strain evidence="1">CBS 314.62</strain>
    </source>
</reference>
<gene>
    <name evidence="1" type="ORF">B0T22DRAFT_299575</name>
</gene>
<sequence>MSLLRPSAKYPRYRVMMVAGTFTSRPERPRTRDWSQCTFGWFRLWLQLQCAIVYLSFRLSSISILLDRCSFCCNCLPSTASSFFPGTSTVGPAVSGSSKTRSRAAVCGSQPGSPPAGFARRSRITCLVPSGLRHWIPPSRSTASENPHPDFCRWAG</sequence>
<dbReference type="Proteomes" id="UP001270362">
    <property type="component" value="Unassembled WGS sequence"/>
</dbReference>
<dbReference type="AlphaFoldDB" id="A0AAE0X0A5"/>
<evidence type="ECO:0000313" key="1">
    <source>
        <dbReference type="EMBL" id="KAK3681633.1"/>
    </source>
</evidence>
<keyword evidence="2" id="KW-1185">Reference proteome</keyword>
<organism evidence="1 2">
    <name type="scientific">Podospora appendiculata</name>
    <dbReference type="NCBI Taxonomy" id="314037"/>
    <lineage>
        <taxon>Eukaryota</taxon>
        <taxon>Fungi</taxon>
        <taxon>Dikarya</taxon>
        <taxon>Ascomycota</taxon>
        <taxon>Pezizomycotina</taxon>
        <taxon>Sordariomycetes</taxon>
        <taxon>Sordariomycetidae</taxon>
        <taxon>Sordariales</taxon>
        <taxon>Podosporaceae</taxon>
        <taxon>Podospora</taxon>
    </lineage>
</organism>
<comment type="caution">
    <text evidence="1">The sequence shown here is derived from an EMBL/GenBank/DDBJ whole genome shotgun (WGS) entry which is preliminary data.</text>
</comment>
<dbReference type="EMBL" id="JAULSO010000006">
    <property type="protein sequence ID" value="KAK3681633.1"/>
    <property type="molecule type" value="Genomic_DNA"/>
</dbReference>
<reference evidence="1" key="2">
    <citation type="submission" date="2023-06" db="EMBL/GenBank/DDBJ databases">
        <authorList>
            <consortium name="Lawrence Berkeley National Laboratory"/>
            <person name="Haridas S."/>
            <person name="Hensen N."/>
            <person name="Bonometti L."/>
            <person name="Westerberg I."/>
            <person name="Brannstrom I.O."/>
            <person name="Guillou S."/>
            <person name="Cros-Aarteil S."/>
            <person name="Calhoun S."/>
            <person name="Kuo A."/>
            <person name="Mondo S."/>
            <person name="Pangilinan J."/>
            <person name="Riley R."/>
            <person name="Labutti K."/>
            <person name="Andreopoulos B."/>
            <person name="Lipzen A."/>
            <person name="Chen C."/>
            <person name="Yanf M."/>
            <person name="Daum C."/>
            <person name="Ng V."/>
            <person name="Clum A."/>
            <person name="Steindorff A."/>
            <person name="Ohm R."/>
            <person name="Martin F."/>
            <person name="Silar P."/>
            <person name="Natvig D."/>
            <person name="Lalanne C."/>
            <person name="Gautier V."/>
            <person name="Ament-Velasquez S.L."/>
            <person name="Kruys A."/>
            <person name="Hutchinson M.I."/>
            <person name="Powell A.J."/>
            <person name="Barry K."/>
            <person name="Miller A.N."/>
            <person name="Grigoriev I.V."/>
            <person name="Debuchy R."/>
            <person name="Gladieux P."/>
            <person name="Thoren M.H."/>
            <person name="Johannesson H."/>
        </authorList>
    </citation>
    <scope>NUCLEOTIDE SEQUENCE</scope>
    <source>
        <strain evidence="1">CBS 314.62</strain>
    </source>
</reference>
<accession>A0AAE0X0A5</accession>